<evidence type="ECO:0000313" key="3">
    <source>
        <dbReference type="Proteomes" id="UP000747110"/>
    </source>
</evidence>
<sequence length="799" mass="84759">MAAKTPYGCALCGVPCFVTALHSKPHAHNTRDGDPCSRHEAHLQQNAQTFKGHQKQSCVCGSCGVMYYCCEAHRRRHATLPGGHSSEECKRMAVQLRRAAELSEFPFPWFRSMNTVNHVPEQDRLQDSQDGVVTDPAGRRVLHSRGSGRRPPNPSGSQSASRLTCAPATDASLNTTLVTAAPPPPPPPPPPLPPQSLCSLLHSLHRQAAAGSSGAECSPGLPALEHPVPPFAHTGHCVDVPLPIIGGSGGSTLRAGGSMGIETSDQPHQPHQPHHHDGRNDDKCKFRSGYDKCGAPDQDPDDGLRCSAPGCWRRLCGCDGSRGRGSSQGGRDGDDGDWAMLQPPLLARVRLPGQSEPTAPGGESSLWDHAKWSRRVWHLPPHLTPPLRVPLVQQGGGKVEAPLLQAPPPPPIDLGLRAAQTDPRVAAPRSGGSAQQRAEQVQQQLHAASQSPRVGAGDDDGRDGLYGPCNIMDWSSYYRWAGLPVESPAALLLHFPLTLYGALRLVDERLRGALLCRGCRTVVPSAPKNTHRPERDEVAIGVSPEYPSDSGGTEGDAGLAQRAKRLRVDGLDPEVSPLLRRKPAAANVRATAATAATAATVDAGDDGDADHLPLAAAVARRQGEDLTEPPLEPMQQTQQLPDWQGRSGALLSRQQGQLEDQQRRLSAGEAGQPEGRAGDGQRWRVEVLYLGPQAELDQLDTFAVLLPLLPPGCTLRLHMVGPDVPDNLHGAVLVYDGDELGIVGQHLVAPLSPVQVGRRTETDGAGVATHHQDGAGCEAGAGSNAADAGSVSSWRTGLC</sequence>
<dbReference type="PANTHER" id="PTHR47570:SF1">
    <property type="entry name" value="ZINC ION BINDING PROTEIN"/>
    <property type="match status" value="1"/>
</dbReference>
<dbReference type="Proteomes" id="UP000747110">
    <property type="component" value="Unassembled WGS sequence"/>
</dbReference>
<proteinExistence type="predicted"/>
<feature type="compositionally biased region" description="Pro residues" evidence="1">
    <location>
        <begin position="181"/>
        <end position="194"/>
    </location>
</feature>
<feature type="compositionally biased region" description="Low complexity" evidence="1">
    <location>
        <begin position="435"/>
        <end position="444"/>
    </location>
</feature>
<feature type="region of interest" description="Disordered" evidence="1">
    <location>
        <begin position="257"/>
        <end position="283"/>
    </location>
</feature>
<name>A0A8J4D485_9CHLO</name>
<gene>
    <name evidence="2" type="ORF">Vretifemale_20821</name>
</gene>
<accession>A0A8J4D485</accession>
<feature type="region of interest" description="Disordered" evidence="1">
    <location>
        <begin position="653"/>
        <end position="679"/>
    </location>
</feature>
<organism evidence="2 3">
    <name type="scientific">Volvox reticuliferus</name>
    <dbReference type="NCBI Taxonomy" id="1737510"/>
    <lineage>
        <taxon>Eukaryota</taxon>
        <taxon>Viridiplantae</taxon>
        <taxon>Chlorophyta</taxon>
        <taxon>core chlorophytes</taxon>
        <taxon>Chlorophyceae</taxon>
        <taxon>CS clade</taxon>
        <taxon>Chlamydomonadales</taxon>
        <taxon>Volvocaceae</taxon>
        <taxon>Volvox</taxon>
    </lineage>
</organism>
<dbReference type="PANTHER" id="PTHR47570">
    <property type="entry name" value="ZINC ION BINDING PROTEIN"/>
    <property type="match status" value="1"/>
</dbReference>
<feature type="compositionally biased region" description="Low complexity" evidence="1">
    <location>
        <begin position="780"/>
        <end position="793"/>
    </location>
</feature>
<feature type="region of interest" description="Disordered" evidence="1">
    <location>
        <begin position="527"/>
        <end position="558"/>
    </location>
</feature>
<feature type="region of interest" description="Disordered" evidence="1">
    <location>
        <begin position="423"/>
        <end position="462"/>
    </location>
</feature>
<evidence type="ECO:0000256" key="1">
    <source>
        <dbReference type="SAM" id="MobiDB-lite"/>
    </source>
</evidence>
<evidence type="ECO:0000313" key="2">
    <source>
        <dbReference type="EMBL" id="GIL93424.1"/>
    </source>
</evidence>
<feature type="non-terminal residue" evidence="2">
    <location>
        <position position="1"/>
    </location>
</feature>
<keyword evidence="3" id="KW-1185">Reference proteome</keyword>
<protein>
    <submittedName>
        <fullName evidence="2">Uncharacterized protein</fullName>
    </submittedName>
</protein>
<feature type="region of interest" description="Disordered" evidence="1">
    <location>
        <begin position="780"/>
        <end position="799"/>
    </location>
</feature>
<dbReference type="EMBL" id="BNCP01000100">
    <property type="protein sequence ID" value="GIL93424.1"/>
    <property type="molecule type" value="Genomic_DNA"/>
</dbReference>
<dbReference type="OrthoDB" id="5282002at2759"/>
<dbReference type="AlphaFoldDB" id="A0A8J4D485"/>
<reference evidence="2" key="1">
    <citation type="journal article" date="2021" name="Proc. Natl. Acad. Sci. U.S.A.">
        <title>Three genomes in the algal genus Volvox reveal the fate of a haploid sex-determining region after a transition to homothallism.</title>
        <authorList>
            <person name="Yamamoto K."/>
            <person name="Hamaji T."/>
            <person name="Kawai-Toyooka H."/>
            <person name="Matsuzaki R."/>
            <person name="Takahashi F."/>
            <person name="Nishimura Y."/>
            <person name="Kawachi M."/>
            <person name="Noguchi H."/>
            <person name="Minakuchi Y."/>
            <person name="Umen J.G."/>
            <person name="Toyoda A."/>
            <person name="Nozaki H."/>
        </authorList>
    </citation>
    <scope>NUCLEOTIDE SEQUENCE</scope>
    <source>
        <strain evidence="2">NIES-3786</strain>
    </source>
</reference>
<feature type="region of interest" description="Disordered" evidence="1">
    <location>
        <begin position="121"/>
        <end position="197"/>
    </location>
</feature>
<comment type="caution">
    <text evidence="2">The sequence shown here is derived from an EMBL/GenBank/DDBJ whole genome shotgun (WGS) entry which is preliminary data.</text>
</comment>